<keyword evidence="2" id="KW-1185">Reference proteome</keyword>
<evidence type="ECO:0000313" key="1">
    <source>
        <dbReference type="EMBL" id="KAJ8405426.1"/>
    </source>
</evidence>
<dbReference type="EMBL" id="JAINUG010000048">
    <property type="protein sequence ID" value="KAJ8405426.1"/>
    <property type="molecule type" value="Genomic_DNA"/>
</dbReference>
<name>A0AAD7SPL1_9TELE</name>
<dbReference type="Proteomes" id="UP001221898">
    <property type="component" value="Unassembled WGS sequence"/>
</dbReference>
<proteinExistence type="predicted"/>
<comment type="caution">
    <text evidence="1">The sequence shown here is derived from an EMBL/GenBank/DDBJ whole genome shotgun (WGS) entry which is preliminary data.</text>
</comment>
<sequence>MALPTLGKNPLMLAGHTSALSLRGREERWGRVPTGRPPQACRGMGNIKALSHSLTPKGRAGVRRSPSGVPPLPPVICGSHGVPKLLEWQRLSAPAAGPVFDWIDLGSGRRVGRGGGG</sequence>
<dbReference type="AlphaFoldDB" id="A0AAD7SPL1"/>
<accession>A0AAD7SPL1</accession>
<gene>
    <name evidence="1" type="ORF">AAFF_G00318990</name>
</gene>
<reference evidence="1" key="1">
    <citation type="journal article" date="2023" name="Science">
        <title>Genome structures resolve the early diversification of teleost fishes.</title>
        <authorList>
            <person name="Parey E."/>
            <person name="Louis A."/>
            <person name="Montfort J."/>
            <person name="Bouchez O."/>
            <person name="Roques C."/>
            <person name="Iampietro C."/>
            <person name="Lluch J."/>
            <person name="Castinel A."/>
            <person name="Donnadieu C."/>
            <person name="Desvignes T."/>
            <person name="Floi Bucao C."/>
            <person name="Jouanno E."/>
            <person name="Wen M."/>
            <person name="Mejri S."/>
            <person name="Dirks R."/>
            <person name="Jansen H."/>
            <person name="Henkel C."/>
            <person name="Chen W.J."/>
            <person name="Zahm M."/>
            <person name="Cabau C."/>
            <person name="Klopp C."/>
            <person name="Thompson A.W."/>
            <person name="Robinson-Rechavi M."/>
            <person name="Braasch I."/>
            <person name="Lecointre G."/>
            <person name="Bobe J."/>
            <person name="Postlethwait J.H."/>
            <person name="Berthelot C."/>
            <person name="Roest Crollius H."/>
            <person name="Guiguen Y."/>
        </authorList>
    </citation>
    <scope>NUCLEOTIDE SEQUENCE</scope>
    <source>
        <strain evidence="1">NC1722</strain>
    </source>
</reference>
<protein>
    <submittedName>
        <fullName evidence="1">Uncharacterized protein</fullName>
    </submittedName>
</protein>
<evidence type="ECO:0000313" key="2">
    <source>
        <dbReference type="Proteomes" id="UP001221898"/>
    </source>
</evidence>
<organism evidence="1 2">
    <name type="scientific">Aldrovandia affinis</name>
    <dbReference type="NCBI Taxonomy" id="143900"/>
    <lineage>
        <taxon>Eukaryota</taxon>
        <taxon>Metazoa</taxon>
        <taxon>Chordata</taxon>
        <taxon>Craniata</taxon>
        <taxon>Vertebrata</taxon>
        <taxon>Euteleostomi</taxon>
        <taxon>Actinopterygii</taxon>
        <taxon>Neopterygii</taxon>
        <taxon>Teleostei</taxon>
        <taxon>Notacanthiformes</taxon>
        <taxon>Halosauridae</taxon>
        <taxon>Aldrovandia</taxon>
    </lineage>
</organism>